<dbReference type="Gene3D" id="3.40.1170.10">
    <property type="entry name" value="DNA repair protein MutS, domain I"/>
    <property type="match status" value="1"/>
</dbReference>
<sequence length="1157" mass="123705">MSEAEEYWRSVVEGIEKPSARRLIRLLDLERPLGLPASQVEASNARRTGPGKVPLLRYFLATKAKFPLHLLLVRVGEFYETVGLDAVLLVQHAGLNPMGDPESNGGVPRAGCPRANLRRTVRDLVEGAGLSVVVCEEEPEPYSYGAVRARHKTRYVAAVVTPAAPHLLLGLADGDAETTLEAAPPVLGLSSTVGGITLIEAQPELRRVAVTEGLTEDAVLARLHEGGLAPPLFVHQQAAGGGGTQRSLRETGVEAEWELRVREIFRQRLGAVVRYSGPDAVEGMLQVLRRQLALPADTVLTVTRARAGERPRPLYHSSAVNLGLHKARGVPPLLDSVVGAGAPLPSRRWLRRLLLLPPPPTVGLAIHRACRELTHTHAALPEFTVTAAANLVLKIEQRQASDCFFRELADLCWSVEQACTDPDLANLADALLVAAELETGHRVGRTDLATACRQAQELIHQVIDPKPGLGRELGGAMDPDDVPATEALSPAMTGGLEVMAALIRKNEDFRGRVRAERLGHAHNTVVEAGRRVEAELSKVYSALLALSTEAGEPAKLRPVLRLDEHNNAIWVRMPRGCVGLLHLEALGLWHPKDRMGKTEPGAFSTPTIDEATDDYRRACSEAARAVRQELSDLAGRLQQLLPLLTTASVFSMIAAALESHVREAARRGWALPTLAYGPDAARQAVVPGEALEVTDMWPYWLQARGGDDSTVLNSFSLSGLYLLTGPNMAGKSTVLRATTAVALLGSCGLSVPARAARIPYIDAFMLRNFSADSPLEGRSSFAVEMTEMRYVLEDASPRSLVCVDELGKGTEVRAGAALAGALVESLDAVGCKGIFATHLHALLDLPLDLRRTRRMRMEVAPAEQGAAFAWRPTLRMLPGTCTESLALDVARRQGLSQAVVDRASALYAMLEAQGVGRGSEIGEGGDVDRDELTDSAESCVSSSSDDSESGDASSQLALDESRTLDAAGELLARTAGQVLARLTDNGEGASVEASKIQDDAPCESEETGGQSELPPPAPATVCFVRAGQRPPPRTVGLSCIYVVRRIDGWFYVGSTDSLRERIAAHRRRSGQSRVKDPRAEFAYVALGGEAGASSSAKAIEAAVIRAMAAEGFPLLSTADSKRQHVPSFASEEAGALDDVATDDVATSSECPAVAECR</sequence>
<evidence type="ECO:0000313" key="7">
    <source>
        <dbReference type="EMBL" id="KAK2079316.1"/>
    </source>
</evidence>
<evidence type="ECO:0000256" key="5">
    <source>
        <dbReference type="SAM" id="MobiDB-lite"/>
    </source>
</evidence>
<feature type="region of interest" description="Disordered" evidence="5">
    <location>
        <begin position="917"/>
        <end position="956"/>
    </location>
</feature>
<proteinExistence type="predicted"/>
<dbReference type="GO" id="GO:0030983">
    <property type="term" value="F:mismatched DNA binding"/>
    <property type="evidence" value="ECO:0007669"/>
    <property type="project" value="InterPro"/>
</dbReference>
<evidence type="ECO:0000256" key="4">
    <source>
        <dbReference type="ARBA" id="ARBA00023125"/>
    </source>
</evidence>
<evidence type="ECO:0000313" key="8">
    <source>
        <dbReference type="Proteomes" id="UP001255856"/>
    </source>
</evidence>
<feature type="compositionally biased region" description="Low complexity" evidence="5">
    <location>
        <begin position="935"/>
        <end position="954"/>
    </location>
</feature>
<comment type="caution">
    <text evidence="7">The sequence shown here is derived from an EMBL/GenBank/DDBJ whole genome shotgun (WGS) entry which is preliminary data.</text>
</comment>
<dbReference type="GO" id="GO:0005524">
    <property type="term" value="F:ATP binding"/>
    <property type="evidence" value="ECO:0007669"/>
    <property type="project" value="UniProtKB-KW"/>
</dbReference>
<accession>A0AAD9IKI8</accession>
<reference evidence="7" key="1">
    <citation type="submission" date="2021-01" db="EMBL/GenBank/DDBJ databases">
        <authorList>
            <person name="Eckstrom K.M.E."/>
        </authorList>
    </citation>
    <scope>NUCLEOTIDE SEQUENCE</scope>
    <source>
        <strain evidence="7">UVCC 0001</strain>
    </source>
</reference>
<evidence type="ECO:0000256" key="1">
    <source>
        <dbReference type="ARBA" id="ARBA00022741"/>
    </source>
</evidence>
<dbReference type="InterPro" id="IPR000432">
    <property type="entry name" value="DNA_mismatch_repair_MutS_C"/>
</dbReference>
<feature type="domain" description="DNA mismatch repair proteins mutS family" evidence="6">
    <location>
        <begin position="718"/>
        <end position="908"/>
    </location>
</feature>
<protein>
    <recommendedName>
        <fullName evidence="6">DNA mismatch repair proteins mutS family domain-containing protein</fullName>
    </recommendedName>
</protein>
<dbReference type="Proteomes" id="UP001255856">
    <property type="component" value="Unassembled WGS sequence"/>
</dbReference>
<dbReference type="InterPro" id="IPR007695">
    <property type="entry name" value="DNA_mismatch_repair_MutS-lik_N"/>
</dbReference>
<dbReference type="InterPro" id="IPR053276">
    <property type="entry name" value="MtDNA_mismatch_repair_MutS"/>
</dbReference>
<keyword evidence="1" id="KW-0547">Nucleotide-binding</keyword>
<dbReference type="SMART" id="SM00534">
    <property type="entry name" value="MUTSac"/>
    <property type="match status" value="1"/>
</dbReference>
<dbReference type="InterPro" id="IPR027417">
    <property type="entry name" value="P-loop_NTPase"/>
</dbReference>
<evidence type="ECO:0000256" key="2">
    <source>
        <dbReference type="ARBA" id="ARBA00022763"/>
    </source>
</evidence>
<feature type="region of interest" description="Disordered" evidence="5">
    <location>
        <begin position="986"/>
        <end position="1016"/>
    </location>
</feature>
<evidence type="ECO:0000256" key="3">
    <source>
        <dbReference type="ARBA" id="ARBA00022840"/>
    </source>
</evidence>
<gene>
    <name evidence="7" type="ORF">QBZ16_003007</name>
</gene>
<name>A0AAD9IKI8_PROWI</name>
<organism evidence="7 8">
    <name type="scientific">Prototheca wickerhamii</name>
    <dbReference type="NCBI Taxonomy" id="3111"/>
    <lineage>
        <taxon>Eukaryota</taxon>
        <taxon>Viridiplantae</taxon>
        <taxon>Chlorophyta</taxon>
        <taxon>core chlorophytes</taxon>
        <taxon>Trebouxiophyceae</taxon>
        <taxon>Chlorellales</taxon>
        <taxon>Chlorellaceae</taxon>
        <taxon>Prototheca</taxon>
    </lineage>
</organism>
<dbReference type="EMBL" id="JASFZW010000003">
    <property type="protein sequence ID" value="KAK2079316.1"/>
    <property type="molecule type" value="Genomic_DNA"/>
</dbReference>
<dbReference type="Pfam" id="PF00488">
    <property type="entry name" value="MutS_V"/>
    <property type="match status" value="1"/>
</dbReference>
<keyword evidence="3" id="KW-0067">ATP-binding</keyword>
<dbReference type="GO" id="GO:0006298">
    <property type="term" value="P:mismatch repair"/>
    <property type="evidence" value="ECO:0007669"/>
    <property type="project" value="InterPro"/>
</dbReference>
<dbReference type="Gene3D" id="3.40.50.300">
    <property type="entry name" value="P-loop containing nucleotide triphosphate hydrolases"/>
    <property type="match status" value="1"/>
</dbReference>
<dbReference type="PANTHER" id="PTHR48448:SF1">
    <property type="entry name" value="MUTL PROTEIN ISOFORM 1"/>
    <property type="match status" value="1"/>
</dbReference>
<dbReference type="PANTHER" id="PTHR48448">
    <property type="entry name" value="MUTL PROTEIN ISOFORM 1"/>
    <property type="match status" value="1"/>
</dbReference>
<dbReference type="InterPro" id="IPR016151">
    <property type="entry name" value="DNA_mismatch_repair_MutS_N"/>
</dbReference>
<keyword evidence="8" id="KW-1185">Reference proteome</keyword>
<dbReference type="SUPFAM" id="SSF52540">
    <property type="entry name" value="P-loop containing nucleoside triphosphate hydrolases"/>
    <property type="match status" value="1"/>
</dbReference>
<keyword evidence="2" id="KW-0227">DNA damage</keyword>
<dbReference type="Pfam" id="PF01624">
    <property type="entry name" value="MutS_I"/>
    <property type="match status" value="1"/>
</dbReference>
<keyword evidence="4" id="KW-0238">DNA-binding</keyword>
<dbReference type="SUPFAM" id="SSF55271">
    <property type="entry name" value="DNA repair protein MutS, domain I"/>
    <property type="match status" value="1"/>
</dbReference>
<evidence type="ECO:0000259" key="6">
    <source>
        <dbReference type="SMART" id="SM00534"/>
    </source>
</evidence>
<dbReference type="AlphaFoldDB" id="A0AAD9IKI8"/>